<sequence length="433" mass="49625">MIDKLKISIPFKDDYVTATYQTRSGDCVCYVDIKECSRRGIGLEAKTIFFTGSIGAEQYEVADLRHPYESLPTHFTGMAFKIFQGTKFRNPCIELKASPAKILQGHNVFGPTSIEVGALEMIMAFYNNYPDVHEMLDIEAATLDAIDATYSARISTELQAKQVIRQLKNVSNKQMRTSVRNEHETTVYFTKGSRHIDRKSYLKGPEFTYQLNKLRSLQAKGDKSYDRVIDVMSDPKLINFARNLVRFEAGAHRRWLEEFGVPKNLFDAIAYQKQYETTHGSCLIADIWKKAFTPLLEALQGQTMNVFNDEEVHNKLKQTYFRYTPKGNITYSKADKLFRFYRSLVSDGYYAVYQSFTSRQTFSRHLNDLLAIGFSKAQLQNLEGNQKDNVIPLLQVIAIDFSQQHPADYVEPKSGYISRMYGYDGDNVIRLSA</sequence>
<dbReference type="InterPro" id="IPR022688">
    <property type="entry name" value="G2P_C"/>
</dbReference>
<dbReference type="NCBIfam" id="TIGR01629">
    <property type="entry name" value="rep_II_X"/>
    <property type="match status" value="1"/>
</dbReference>
<accession>A0ABN8TRK7</accession>
<organism evidence="3 4">
    <name type="scientific">Vibrio aestuarianus</name>
    <dbReference type="NCBI Taxonomy" id="28171"/>
    <lineage>
        <taxon>Bacteria</taxon>
        <taxon>Pseudomonadati</taxon>
        <taxon>Pseudomonadota</taxon>
        <taxon>Gammaproteobacteria</taxon>
        <taxon>Vibrionales</taxon>
        <taxon>Vibrionaceae</taxon>
        <taxon>Vibrio</taxon>
    </lineage>
</organism>
<keyword evidence="4" id="KW-1185">Reference proteome</keyword>
<feature type="domain" description="Replication-associated protein G2P N-terminal" evidence="1">
    <location>
        <begin position="1"/>
        <end position="277"/>
    </location>
</feature>
<dbReference type="InterPro" id="IPR006516">
    <property type="entry name" value="G2P"/>
</dbReference>
<comment type="caution">
    <text evidence="3">The sequence shown here is derived from an EMBL/GenBank/DDBJ whole genome shotgun (WGS) entry which is preliminary data.</text>
</comment>
<name>A0ABN8TRK7_9VIBR</name>
<dbReference type="Pfam" id="PF05144">
    <property type="entry name" value="Phage_CRI"/>
    <property type="match status" value="1"/>
</dbReference>
<evidence type="ECO:0000313" key="3">
    <source>
        <dbReference type="EMBL" id="CAH8228672.1"/>
    </source>
</evidence>
<dbReference type="Proteomes" id="UP001152658">
    <property type="component" value="Unassembled WGS sequence"/>
</dbReference>
<evidence type="ECO:0000313" key="4">
    <source>
        <dbReference type="Proteomes" id="UP001152658"/>
    </source>
</evidence>
<gene>
    <name evidence="3" type="ORF">VAE063_940474</name>
</gene>
<dbReference type="EMBL" id="CALYLK010000135">
    <property type="protein sequence ID" value="CAH8228672.1"/>
    <property type="molecule type" value="Genomic_DNA"/>
</dbReference>
<dbReference type="RefSeq" id="WP_168522227.1">
    <property type="nucleotide sequence ID" value="NZ_CALYLA010000019.1"/>
</dbReference>
<reference evidence="3" key="1">
    <citation type="submission" date="2022-06" db="EMBL/GenBank/DDBJ databases">
        <authorList>
            <person name="Goudenege D."/>
            <person name="Le Roux F."/>
        </authorList>
    </citation>
    <scope>NUCLEOTIDE SEQUENCE</scope>
    <source>
        <strain evidence="3">12-063</strain>
    </source>
</reference>
<dbReference type="Pfam" id="PF05155">
    <property type="entry name" value="G2P_X_C"/>
    <property type="match status" value="1"/>
</dbReference>
<protein>
    <submittedName>
        <fullName evidence="3">Gene II protein</fullName>
    </submittedName>
</protein>
<dbReference type="InterPro" id="IPR022686">
    <property type="entry name" value="G2P_N"/>
</dbReference>
<feature type="domain" description="Replication-associated protein G2P C-terminal" evidence="2">
    <location>
        <begin position="324"/>
        <end position="413"/>
    </location>
</feature>
<proteinExistence type="predicted"/>
<evidence type="ECO:0000259" key="2">
    <source>
        <dbReference type="Pfam" id="PF05155"/>
    </source>
</evidence>
<evidence type="ECO:0000259" key="1">
    <source>
        <dbReference type="Pfam" id="PF05144"/>
    </source>
</evidence>